<dbReference type="AlphaFoldDB" id="A6DSM0"/>
<dbReference type="Proteomes" id="UP000004947">
    <property type="component" value="Unassembled WGS sequence"/>
</dbReference>
<dbReference type="OrthoDB" id="1488594at2"/>
<name>A6DSM0_9BACT</name>
<sequence length="812" mass="91903">MILRHTFFLLLLSLFSCTENVATASPSVQNASANTTAAQEAFNEHKDFSRSYWLGKLNAEKPSFAMESNYFYAEISTKKFGLDTLAWRDGSKASNNTKGLNIPFKITKQLQGINFELNGFNDKKMMANCDLIESGRYFQRRTIRELIWNQNNPAINDYLEVSSWPDSLKFSADFQDCDHVEWQLDLRRFSTVEIKDLNQALLTNKAGQQFTLIVIQGHLHQDGKILSVRARSNKVNFKICPNSSKQNHQNDTLVKVIAQQELPVKQKIPVTYDNELDAYALDIDHLNTNRSPGAVNNREELIKVRIQNRNSEDKVLRFVFRKLKNTGPITGISAMLRDESGLPSGKHVQISKNWHQGKFHKYQGPWVRAYTLVTVPAGSILEFQYLGVNGFWKGLPAASHNQLALPGYKGHRNHLWEQSALGAWGESICYDPENGLSASITDVRPLMVTPMHKGNSKWTWTNNVGGGEFFSVYKASNKARLAHIQVNNDHIRNCPLLTEVNYSSVLEDQSAAMSYTASLSRSDDLVRGIYNVEYKILKDMNFDRLVLFQIGADRYNYAKETALAHGHAKTLIKDWPTAPGNNQYKGEAFKLDQKNPWVALYKSAPQAYGAAATRGIILRNWQAKIQGQDKHAYLRERGVELGRRKVSIADITLAPQIKSLKAGDSIKACFEMIIGPQYANDYYGPNSALKTALLKYGDSWKMIAREASDNSLDIECNVGTLLRQRPVLIQTHNNKAEFKVSNGLAFQAVTFTGIDTNKPGLLEIKTGENWKKCSQSDFYQVDYNSKSKCWEYSFSMPLDNAKTQEFRFSLQE</sequence>
<dbReference type="eggNOG" id="ENOG5033QYX">
    <property type="taxonomic scope" value="Bacteria"/>
</dbReference>
<proteinExistence type="predicted"/>
<feature type="signal peptide" evidence="1">
    <location>
        <begin position="1"/>
        <end position="24"/>
    </location>
</feature>
<dbReference type="STRING" id="313628.LNTAR_22045"/>
<evidence type="ECO:0000256" key="1">
    <source>
        <dbReference type="SAM" id="SignalP"/>
    </source>
</evidence>
<dbReference type="RefSeq" id="WP_007280829.1">
    <property type="nucleotide sequence ID" value="NZ_ABCK01000031.1"/>
</dbReference>
<keyword evidence="1" id="KW-0732">Signal</keyword>
<keyword evidence="3" id="KW-1185">Reference proteome</keyword>
<dbReference type="PROSITE" id="PS51257">
    <property type="entry name" value="PROKAR_LIPOPROTEIN"/>
    <property type="match status" value="1"/>
</dbReference>
<accession>A6DSM0</accession>
<gene>
    <name evidence="2" type="ORF">LNTAR_22045</name>
</gene>
<dbReference type="EMBL" id="ABCK01000031">
    <property type="protein sequence ID" value="EDM25373.1"/>
    <property type="molecule type" value="Genomic_DNA"/>
</dbReference>
<comment type="caution">
    <text evidence="2">The sequence shown here is derived from an EMBL/GenBank/DDBJ whole genome shotgun (WGS) entry which is preliminary data.</text>
</comment>
<protein>
    <submittedName>
        <fullName evidence="2">Uncharacterized protein</fullName>
    </submittedName>
</protein>
<evidence type="ECO:0000313" key="3">
    <source>
        <dbReference type="Proteomes" id="UP000004947"/>
    </source>
</evidence>
<reference evidence="2 3" key="1">
    <citation type="journal article" date="2010" name="J. Bacteriol.">
        <title>Genome sequence of Lentisphaera araneosa HTCC2155T, the type species of the order Lentisphaerales in the phylum Lentisphaerae.</title>
        <authorList>
            <person name="Thrash J.C."/>
            <person name="Cho J.C."/>
            <person name="Vergin K.L."/>
            <person name="Morris R.M."/>
            <person name="Giovannoni S.J."/>
        </authorList>
    </citation>
    <scope>NUCLEOTIDE SEQUENCE [LARGE SCALE GENOMIC DNA]</scope>
    <source>
        <strain evidence="2 3">HTCC2155</strain>
    </source>
</reference>
<evidence type="ECO:0000313" key="2">
    <source>
        <dbReference type="EMBL" id="EDM25373.1"/>
    </source>
</evidence>
<feature type="chain" id="PRO_5002691417" evidence="1">
    <location>
        <begin position="25"/>
        <end position="812"/>
    </location>
</feature>
<organism evidence="2 3">
    <name type="scientific">Lentisphaera araneosa HTCC2155</name>
    <dbReference type="NCBI Taxonomy" id="313628"/>
    <lineage>
        <taxon>Bacteria</taxon>
        <taxon>Pseudomonadati</taxon>
        <taxon>Lentisphaerota</taxon>
        <taxon>Lentisphaeria</taxon>
        <taxon>Lentisphaerales</taxon>
        <taxon>Lentisphaeraceae</taxon>
        <taxon>Lentisphaera</taxon>
    </lineage>
</organism>